<organism evidence="1">
    <name type="scientific">marine metagenome</name>
    <dbReference type="NCBI Taxonomy" id="408172"/>
    <lineage>
        <taxon>unclassified sequences</taxon>
        <taxon>metagenomes</taxon>
        <taxon>ecological metagenomes</taxon>
    </lineage>
</organism>
<gene>
    <name evidence="1" type="ORF">METZ01_LOCUS300880</name>
</gene>
<sequence length="109" mass="12826">MTNYDMDELRRRGEIPNGVEKRREFAKDIIESEKNKKSSSVEIGKEEEPWMAVDIELKDEDFMKIAKEAQKRDITFNKMVNIVLKDGLRSVNNPLDTSKPQLLNEEYNY</sequence>
<proteinExistence type="predicted"/>
<accession>A0A382MH06</accession>
<dbReference type="AlphaFoldDB" id="A0A382MH06"/>
<evidence type="ECO:0000313" key="1">
    <source>
        <dbReference type="EMBL" id="SVC48026.1"/>
    </source>
</evidence>
<protein>
    <submittedName>
        <fullName evidence="1">Uncharacterized protein</fullName>
    </submittedName>
</protein>
<reference evidence="1" key="1">
    <citation type="submission" date="2018-05" db="EMBL/GenBank/DDBJ databases">
        <authorList>
            <person name="Lanie J.A."/>
            <person name="Ng W.-L."/>
            <person name="Kazmierczak K.M."/>
            <person name="Andrzejewski T.M."/>
            <person name="Davidsen T.M."/>
            <person name="Wayne K.J."/>
            <person name="Tettelin H."/>
            <person name="Glass J.I."/>
            <person name="Rusch D."/>
            <person name="Podicherti R."/>
            <person name="Tsui H.-C.T."/>
            <person name="Winkler M.E."/>
        </authorList>
    </citation>
    <scope>NUCLEOTIDE SEQUENCE</scope>
</reference>
<dbReference type="EMBL" id="UINC01093536">
    <property type="protein sequence ID" value="SVC48026.1"/>
    <property type="molecule type" value="Genomic_DNA"/>
</dbReference>
<name>A0A382MH06_9ZZZZ</name>